<sequence length="475" mass="53275">MSRCQSVVRPLARHFQAVAPRRQCLPIRSLTTTASRSADVDTTRDTPAAPSPVMDAAAVSSSSSSAAAAAPPARTDPFDLDPNTVLRPEFERALMRTGQMPVGSRRRRAAVRATPASLPFEQLPYQAFQEARQILAADRAQKLAEIEEELARIAKLQAKPAAQVKGGQKMKDRKLRSMKEWVELLKIRADANDPVIKKRFEDGMGDMNKPIYRYYAEKKWRSYDYRLIQQRISQFHIVPDLLPSLRPTADVDLFFRQRRVQPGEVVESLASERPPKLRVQVFDKGERLVTVAVVDPDVPSLETDGFVKRAQFLASNIPLSPTATSLPLGGIVSSSKVVLRWQAPYAQKGSPYHRLAVILLEQKRGPIDAAALRAALDGRRDGFSVRDLAEEHELEPVGFTMFRSVWDDGTAEVMARLGAPGADIELRPTRIYSQKPPVKPRGWEAKRQGPKYRQLWKYTKRIKGVSNARGWAKKR</sequence>
<organism evidence="1 2">
    <name type="scientific">Trichothecium roseum</name>
    <dbReference type="NCBI Taxonomy" id="47278"/>
    <lineage>
        <taxon>Eukaryota</taxon>
        <taxon>Fungi</taxon>
        <taxon>Dikarya</taxon>
        <taxon>Ascomycota</taxon>
        <taxon>Pezizomycotina</taxon>
        <taxon>Sordariomycetes</taxon>
        <taxon>Hypocreomycetidae</taxon>
        <taxon>Hypocreales</taxon>
        <taxon>Hypocreales incertae sedis</taxon>
        <taxon>Trichothecium</taxon>
    </lineage>
</organism>
<dbReference type="Proteomes" id="UP001163324">
    <property type="component" value="Chromosome 6"/>
</dbReference>
<keyword evidence="2" id="KW-1185">Reference proteome</keyword>
<proteinExistence type="predicted"/>
<reference evidence="1" key="1">
    <citation type="submission" date="2022-10" db="EMBL/GenBank/DDBJ databases">
        <title>Complete Genome of Trichothecium roseum strain YXFP-22015, a Plant Pathogen Isolated from Citrus.</title>
        <authorList>
            <person name="Wang Y."/>
            <person name="Zhu L."/>
        </authorList>
    </citation>
    <scope>NUCLEOTIDE SEQUENCE</scope>
    <source>
        <strain evidence="1">YXFP-22015</strain>
    </source>
</reference>
<accession>A0ACC0UXD3</accession>
<protein>
    <submittedName>
        <fullName evidence="1">Uncharacterized protein</fullName>
    </submittedName>
</protein>
<evidence type="ECO:0000313" key="1">
    <source>
        <dbReference type="EMBL" id="KAI9898759.1"/>
    </source>
</evidence>
<evidence type="ECO:0000313" key="2">
    <source>
        <dbReference type="Proteomes" id="UP001163324"/>
    </source>
</evidence>
<gene>
    <name evidence="1" type="ORF">N3K66_007119</name>
</gene>
<dbReference type="EMBL" id="CM047945">
    <property type="protein sequence ID" value="KAI9898759.1"/>
    <property type="molecule type" value="Genomic_DNA"/>
</dbReference>
<name>A0ACC0UXD3_9HYPO</name>
<comment type="caution">
    <text evidence="1">The sequence shown here is derived from an EMBL/GenBank/DDBJ whole genome shotgun (WGS) entry which is preliminary data.</text>
</comment>